<dbReference type="Gene3D" id="3.40.50.12690">
    <property type="match status" value="1"/>
</dbReference>
<dbReference type="Proteomes" id="UP000016666">
    <property type="component" value="Chromosome 1"/>
</dbReference>
<keyword evidence="2" id="KW-1185">Reference proteome</keyword>
<name>A0A493TLB2_ANAPP</name>
<protein>
    <recommendedName>
        <fullName evidence="3">SGNH hydrolase-type esterase domain-containing protein</fullName>
    </recommendedName>
</protein>
<dbReference type="SUPFAM" id="SSF52266">
    <property type="entry name" value="SGNH hydrolase"/>
    <property type="match status" value="1"/>
</dbReference>
<evidence type="ECO:0008006" key="3">
    <source>
        <dbReference type="Google" id="ProtNLM"/>
    </source>
</evidence>
<accession>A0A493TLB2</accession>
<dbReference type="OMA" id="WCTANDV"/>
<organism evidence="1 2">
    <name type="scientific">Anas platyrhynchos platyrhynchos</name>
    <name type="common">Northern mallard</name>
    <dbReference type="NCBI Taxonomy" id="8840"/>
    <lineage>
        <taxon>Eukaryota</taxon>
        <taxon>Metazoa</taxon>
        <taxon>Chordata</taxon>
        <taxon>Craniata</taxon>
        <taxon>Vertebrata</taxon>
        <taxon>Euteleostomi</taxon>
        <taxon>Archelosauria</taxon>
        <taxon>Archosauria</taxon>
        <taxon>Dinosauria</taxon>
        <taxon>Saurischia</taxon>
        <taxon>Theropoda</taxon>
        <taxon>Coelurosauria</taxon>
        <taxon>Aves</taxon>
        <taxon>Neognathae</taxon>
        <taxon>Galloanserae</taxon>
        <taxon>Anseriformes</taxon>
        <taxon>Anatidae</taxon>
        <taxon>Anatinae</taxon>
        <taxon>Anas</taxon>
    </lineage>
</organism>
<sequence>MVSTRHGALSRKSVHTQTDYPLKNAAVQVTGCKECLSLLLPSAGGRETACVRCKQVDDLIRMVAELKEEVERLRDIRECEWEIDWWSNSLQGLKERYRGETPQMGVDPLPCCCRAEGGDLEVEEEWKQVPARHRRRCPPLPAPPSQVPLRNRFEALELDRPVGEEEVASVPRRMHRARRSTPRLRNASIKKDRRVIVVGDSILRGTEGPICRPDPTRREVCCLPGARVRDVARKLPNLVRPSDYYPLLIVQPGSDDIEERSLKAIKREFRGLGRLVDGVGVQVVFSSIPTVEGRGTERTRKAHLLNTWLRGWCQRRNLGFFDHGALYSAPGLMAADRSLSFRGKRILGQELAGLIERALN</sequence>
<proteinExistence type="predicted"/>
<dbReference type="GeneTree" id="ENSGT01140000282870"/>
<reference evidence="1 2" key="1">
    <citation type="submission" date="2017-10" db="EMBL/GenBank/DDBJ databases">
        <title>A new Pekin duck reference genome.</title>
        <authorList>
            <person name="Hou Z.-C."/>
            <person name="Zhou Z.-K."/>
            <person name="Zhu F."/>
            <person name="Hou S.-S."/>
        </authorList>
    </citation>
    <scope>NUCLEOTIDE SEQUENCE [LARGE SCALE GENOMIC DNA]</scope>
</reference>
<reference evidence="1" key="2">
    <citation type="submission" date="2025-08" db="UniProtKB">
        <authorList>
            <consortium name="Ensembl"/>
        </authorList>
    </citation>
    <scope>IDENTIFICATION</scope>
</reference>
<reference evidence="1" key="3">
    <citation type="submission" date="2025-09" db="UniProtKB">
        <authorList>
            <consortium name="Ensembl"/>
        </authorList>
    </citation>
    <scope>IDENTIFICATION</scope>
</reference>
<evidence type="ECO:0000313" key="1">
    <source>
        <dbReference type="Ensembl" id="ENSAPLP00000026677.1"/>
    </source>
</evidence>
<dbReference type="AlphaFoldDB" id="A0A493TLB2"/>
<dbReference type="Ensembl" id="ENSAPLT00000026286.1">
    <property type="protein sequence ID" value="ENSAPLP00000026677.1"/>
    <property type="gene ID" value="ENSAPLG00000029850.1"/>
</dbReference>
<dbReference type="Gene3D" id="3.40.50.12700">
    <property type="match status" value="1"/>
</dbReference>
<evidence type="ECO:0000313" key="2">
    <source>
        <dbReference type="Proteomes" id="UP000016666"/>
    </source>
</evidence>